<evidence type="ECO:0000313" key="7">
    <source>
        <dbReference type="EMBL" id="MFD2700611.1"/>
    </source>
</evidence>
<evidence type="ECO:0000256" key="5">
    <source>
        <dbReference type="ARBA" id="ARBA00023136"/>
    </source>
</evidence>
<keyword evidence="4 6" id="KW-1133">Transmembrane helix</keyword>
<feature type="transmembrane region" description="Helical" evidence="6">
    <location>
        <begin position="105"/>
        <end position="127"/>
    </location>
</feature>
<evidence type="ECO:0000313" key="8">
    <source>
        <dbReference type="Proteomes" id="UP001597540"/>
    </source>
</evidence>
<dbReference type="PANTHER" id="PTHR30086">
    <property type="entry name" value="ARGININE EXPORTER PROTEIN ARGO"/>
    <property type="match status" value="1"/>
</dbReference>
<accession>A0ABW5SLI0</accession>
<evidence type="ECO:0000256" key="2">
    <source>
        <dbReference type="ARBA" id="ARBA00022475"/>
    </source>
</evidence>
<evidence type="ECO:0000256" key="6">
    <source>
        <dbReference type="SAM" id="Phobius"/>
    </source>
</evidence>
<proteinExistence type="predicted"/>
<feature type="transmembrane region" description="Helical" evidence="6">
    <location>
        <begin position="65"/>
        <end position="84"/>
    </location>
</feature>
<comment type="caution">
    <text evidence="7">The sequence shown here is derived from an EMBL/GenBank/DDBJ whole genome shotgun (WGS) entry which is preliminary data.</text>
</comment>
<feature type="transmembrane region" description="Helical" evidence="6">
    <location>
        <begin position="133"/>
        <end position="160"/>
    </location>
</feature>
<dbReference type="Proteomes" id="UP001597540">
    <property type="component" value="Unassembled WGS sequence"/>
</dbReference>
<evidence type="ECO:0000256" key="3">
    <source>
        <dbReference type="ARBA" id="ARBA00022692"/>
    </source>
</evidence>
<reference evidence="8" key="1">
    <citation type="journal article" date="2019" name="Int. J. Syst. Evol. Microbiol.">
        <title>The Global Catalogue of Microorganisms (GCM) 10K type strain sequencing project: providing services to taxonomists for standard genome sequencing and annotation.</title>
        <authorList>
            <consortium name="The Broad Institute Genomics Platform"/>
            <consortium name="The Broad Institute Genome Sequencing Center for Infectious Disease"/>
            <person name="Wu L."/>
            <person name="Ma J."/>
        </authorList>
    </citation>
    <scope>NUCLEOTIDE SEQUENCE [LARGE SCALE GENOMIC DNA]</scope>
    <source>
        <strain evidence="8">KCTC 33849</strain>
    </source>
</reference>
<protein>
    <submittedName>
        <fullName evidence="7">LysE family transporter</fullName>
    </submittedName>
</protein>
<gene>
    <name evidence="7" type="ORF">ACFSVM_09015</name>
</gene>
<sequence length="189" mass="21413">MSFLIYVFVGSFTPGPNNILSMSNASRYGYKKTLPFSCGVMTGFFVVMLFCSCFNLLLFRFIPKIEFALAIIGSMYMIYLAIGIMRSKPQKKEEETKPYTFLTGVLLQFMNPKGILYGLTAVSTYILPHYNSSLSLILFSIFLAFISFLSTSSWAMFGSLFQRFLAKNERPFNVLMGLLLIYAAFSIHV</sequence>
<keyword evidence="8" id="KW-1185">Reference proteome</keyword>
<dbReference type="EMBL" id="JBHUMJ010000002">
    <property type="protein sequence ID" value="MFD2700611.1"/>
    <property type="molecule type" value="Genomic_DNA"/>
</dbReference>
<name>A0ABW5SLI0_9BACL</name>
<organism evidence="7 8">
    <name type="scientific">Paenibacillus shunpengii</name>
    <dbReference type="NCBI Taxonomy" id="2054424"/>
    <lineage>
        <taxon>Bacteria</taxon>
        <taxon>Bacillati</taxon>
        <taxon>Bacillota</taxon>
        <taxon>Bacilli</taxon>
        <taxon>Bacillales</taxon>
        <taxon>Paenibacillaceae</taxon>
        <taxon>Paenibacillus</taxon>
    </lineage>
</organism>
<comment type="subcellular location">
    <subcellularLocation>
        <location evidence="1">Cell membrane</location>
        <topology evidence="1">Multi-pass membrane protein</topology>
    </subcellularLocation>
</comment>
<keyword evidence="3 6" id="KW-0812">Transmembrane</keyword>
<keyword evidence="5 6" id="KW-0472">Membrane</keyword>
<keyword evidence="2" id="KW-1003">Cell membrane</keyword>
<dbReference type="Pfam" id="PF01810">
    <property type="entry name" value="LysE"/>
    <property type="match status" value="1"/>
</dbReference>
<dbReference type="PANTHER" id="PTHR30086:SF20">
    <property type="entry name" value="ARGININE EXPORTER PROTEIN ARGO-RELATED"/>
    <property type="match status" value="1"/>
</dbReference>
<feature type="transmembrane region" description="Helical" evidence="6">
    <location>
        <begin position="172"/>
        <end position="188"/>
    </location>
</feature>
<feature type="transmembrane region" description="Helical" evidence="6">
    <location>
        <begin position="36"/>
        <end position="59"/>
    </location>
</feature>
<dbReference type="InterPro" id="IPR001123">
    <property type="entry name" value="LeuE-type"/>
</dbReference>
<evidence type="ECO:0000256" key="4">
    <source>
        <dbReference type="ARBA" id="ARBA00022989"/>
    </source>
</evidence>
<evidence type="ECO:0000256" key="1">
    <source>
        <dbReference type="ARBA" id="ARBA00004651"/>
    </source>
</evidence>
<dbReference type="RefSeq" id="WP_341180728.1">
    <property type="nucleotide sequence ID" value="NZ_JBHUMJ010000002.1"/>
</dbReference>